<evidence type="ECO:0000313" key="2">
    <source>
        <dbReference type="Proteomes" id="UP001139981"/>
    </source>
</evidence>
<accession>A0ACC1M7C5</accession>
<organism evidence="1 2">
    <name type="scientific">Coemansia aciculifera</name>
    <dbReference type="NCBI Taxonomy" id="417176"/>
    <lineage>
        <taxon>Eukaryota</taxon>
        <taxon>Fungi</taxon>
        <taxon>Fungi incertae sedis</taxon>
        <taxon>Zoopagomycota</taxon>
        <taxon>Kickxellomycotina</taxon>
        <taxon>Kickxellomycetes</taxon>
        <taxon>Kickxellales</taxon>
        <taxon>Kickxellaceae</taxon>
        <taxon>Coemansia</taxon>
    </lineage>
</organism>
<gene>
    <name evidence="1" type="ORF">IWW38_001750</name>
</gene>
<proteinExistence type="predicted"/>
<keyword evidence="2" id="KW-1185">Reference proteome</keyword>
<dbReference type="EMBL" id="JANBVB010000124">
    <property type="protein sequence ID" value="KAJ2897366.1"/>
    <property type="molecule type" value="Genomic_DNA"/>
</dbReference>
<evidence type="ECO:0000313" key="1">
    <source>
        <dbReference type="EMBL" id="KAJ2897366.1"/>
    </source>
</evidence>
<reference evidence="1" key="1">
    <citation type="submission" date="2022-07" db="EMBL/GenBank/DDBJ databases">
        <title>Phylogenomic reconstructions and comparative analyses of Kickxellomycotina fungi.</title>
        <authorList>
            <person name="Reynolds N.K."/>
            <person name="Stajich J.E."/>
            <person name="Barry K."/>
            <person name="Grigoriev I.V."/>
            <person name="Crous P."/>
            <person name="Smith M.E."/>
        </authorList>
    </citation>
    <scope>NUCLEOTIDE SEQUENCE</scope>
    <source>
        <strain evidence="1">CBS 190363</strain>
    </source>
</reference>
<protein>
    <submittedName>
        <fullName evidence="1">Uncharacterized protein</fullName>
    </submittedName>
</protein>
<sequence length="503" mass="56076">MQSSVASNNKQPALSRVDRDLLDKARMAVVVDTNYFIDDLPLIQVLSRLAYRERLAIVVPSAVLQELDKLKMSHKLTDRKGRPPIGVGHLARDATRFLDNELGRNDSALRCQKLSEYVRQETFNDDKILDCCMYIIEHRKLPVAILTRDRNLTVKARANDCATCSDWTDGAAGLLAAILASGGLQVHSELLVDDPPLSMPMRRGIETVSPEAEQRSHHQSSHNTIFIADSDDEDMDVDMLSDSEVEFIKIVPARTPNTAVVDPVARPTTPLASTRSTDSGLPGPSNQQPPPEYIVLDESHERNRLAGHSLTLSRSAVEISQEIATYLYNRMSCGFSSLLIDRLQKGLPKSYAGSWEVTLGAMFEPPPWNSATVMLTIVMYYWDSIFSNVFPKNIKSKVRGMIPWVMRIEGVAECPQTRAELPPHLRFVPLGNATEAGFPSSTDGPFDMEKGAPEASSETCKLIHLAQVLLAQSALTENDSQERRRILLVDSWRAWRDQNKQTE</sequence>
<dbReference type="Proteomes" id="UP001139981">
    <property type="component" value="Unassembled WGS sequence"/>
</dbReference>
<name>A0ACC1M7C5_9FUNG</name>
<comment type="caution">
    <text evidence="1">The sequence shown here is derived from an EMBL/GenBank/DDBJ whole genome shotgun (WGS) entry which is preliminary data.</text>
</comment>